<organism evidence="1 2">
    <name type="scientific">Kalanchoe fedtschenkoi</name>
    <name type="common">Lavender scallops</name>
    <name type="synonym">South American air plant</name>
    <dbReference type="NCBI Taxonomy" id="63787"/>
    <lineage>
        <taxon>Eukaryota</taxon>
        <taxon>Viridiplantae</taxon>
        <taxon>Streptophyta</taxon>
        <taxon>Embryophyta</taxon>
        <taxon>Tracheophyta</taxon>
        <taxon>Spermatophyta</taxon>
        <taxon>Magnoliopsida</taxon>
        <taxon>eudicotyledons</taxon>
        <taxon>Gunneridae</taxon>
        <taxon>Pentapetalae</taxon>
        <taxon>Saxifragales</taxon>
        <taxon>Crassulaceae</taxon>
        <taxon>Kalanchoe</taxon>
    </lineage>
</organism>
<sequence length="83" mass="8834">MMISSGTPQCFMICLKNIFAATSAEHTAGAGMKVPYFVNLSTTTIIERKPSTFGNPPIKSIETLCHGFFGIGSGCNSPASLRF</sequence>
<evidence type="ECO:0000313" key="1">
    <source>
        <dbReference type="EnsemblPlants" id="Kaladp0002s0003.1.v1.1.CDS.1"/>
    </source>
</evidence>
<proteinExistence type="predicted"/>
<name>A0A7N0R914_KALFE</name>
<dbReference type="Gramene" id="Kaladp0002s0003.1.v1.1">
    <property type="protein sequence ID" value="Kaladp0002s0003.1.v1.1.CDS.1"/>
    <property type="gene ID" value="Kaladp0002s0003.v1.1"/>
</dbReference>
<protein>
    <submittedName>
        <fullName evidence="1">Uncharacterized protein</fullName>
    </submittedName>
</protein>
<dbReference type="EnsemblPlants" id="Kaladp0002s0003.1.v1.1">
    <property type="protein sequence ID" value="Kaladp0002s0003.1.v1.1.CDS.1"/>
    <property type="gene ID" value="Kaladp0002s0003.v1.1"/>
</dbReference>
<keyword evidence="2" id="KW-1185">Reference proteome</keyword>
<reference evidence="1" key="1">
    <citation type="submission" date="2021-01" db="UniProtKB">
        <authorList>
            <consortium name="EnsemblPlants"/>
        </authorList>
    </citation>
    <scope>IDENTIFICATION</scope>
</reference>
<evidence type="ECO:0000313" key="2">
    <source>
        <dbReference type="Proteomes" id="UP000594263"/>
    </source>
</evidence>
<dbReference type="AlphaFoldDB" id="A0A7N0R914"/>
<dbReference type="Proteomes" id="UP000594263">
    <property type="component" value="Unplaced"/>
</dbReference>
<accession>A0A7N0R914</accession>